<feature type="region of interest" description="Disordered" evidence="10">
    <location>
        <begin position="222"/>
        <end position="257"/>
    </location>
</feature>
<comment type="similarity">
    <text evidence="2">Belongs to the GSP J family.</text>
</comment>
<feature type="compositionally biased region" description="Acidic residues" evidence="10">
    <location>
        <begin position="234"/>
        <end position="246"/>
    </location>
</feature>
<sequence>MSSSFRTGSHQLGFTLMEVLIAVTITSVIGLGVWQILSGIMTSRERVDVLAESFDDLQRAMLMLERDLTQAVNRPARDIYGDFQFSLTSREDDFALILTRQGWRIPPIDTGTTRSTLQRVAWEFTGDELRRRFWPLVDQGYEDNSTEILLLEDVLAFDIRFLGDENAWQSAWPPDQVLANLNPMARPDVPLPAGVEITLEHERFGKLVRTFVLPDFEPEAAQAMLNQTNQAAEQADEETPEPEEGAPEGTEQPGGAG</sequence>
<gene>
    <name evidence="12" type="primary">gspJ</name>
    <name evidence="12" type="ORF">QVZ43_10230</name>
</gene>
<evidence type="ECO:0000256" key="2">
    <source>
        <dbReference type="ARBA" id="ARBA00011084"/>
    </source>
</evidence>
<evidence type="ECO:0000256" key="6">
    <source>
        <dbReference type="ARBA" id="ARBA00022519"/>
    </source>
</evidence>
<evidence type="ECO:0000256" key="10">
    <source>
        <dbReference type="SAM" id="MobiDB-lite"/>
    </source>
</evidence>
<name>A0ABT8W1G7_9GAMM</name>
<keyword evidence="4" id="KW-1003">Cell membrane</keyword>
<dbReference type="PANTHER" id="PTHR39583:SF2">
    <property type="entry name" value="TYPE II SECRETION SYSTEM PROTEIN J"/>
    <property type="match status" value="1"/>
</dbReference>
<evidence type="ECO:0000256" key="1">
    <source>
        <dbReference type="ARBA" id="ARBA00004377"/>
    </source>
</evidence>
<accession>A0ABT8W1G7</accession>
<comment type="subcellular location">
    <subcellularLocation>
        <location evidence="1">Cell inner membrane</location>
        <topology evidence="1">Single-pass membrane protein</topology>
    </subcellularLocation>
</comment>
<dbReference type="NCBIfam" id="TIGR01711">
    <property type="entry name" value="gspJ"/>
    <property type="match status" value="1"/>
</dbReference>
<evidence type="ECO:0000256" key="5">
    <source>
        <dbReference type="ARBA" id="ARBA00022481"/>
    </source>
</evidence>
<dbReference type="InterPro" id="IPR051621">
    <property type="entry name" value="T2SS_protein_J"/>
</dbReference>
<evidence type="ECO:0000256" key="9">
    <source>
        <dbReference type="ARBA" id="ARBA00023136"/>
    </source>
</evidence>
<reference evidence="12" key="1">
    <citation type="submission" date="2023-07" db="EMBL/GenBank/DDBJ databases">
        <title>Marinobacter sp. chi1 genome sequencing and assembly.</title>
        <authorList>
            <person name="Park S."/>
        </authorList>
    </citation>
    <scope>NUCLEOTIDE SEQUENCE</scope>
    <source>
        <strain evidence="12">Chi1</strain>
    </source>
</reference>
<keyword evidence="5" id="KW-0488">Methylation</keyword>
<dbReference type="InterPro" id="IPR012902">
    <property type="entry name" value="N_methyl_site"/>
</dbReference>
<dbReference type="Pfam" id="PF11612">
    <property type="entry name" value="T2SSJ"/>
    <property type="match status" value="1"/>
</dbReference>
<feature type="transmembrane region" description="Helical" evidence="11">
    <location>
        <begin position="12"/>
        <end position="37"/>
    </location>
</feature>
<dbReference type="Gene3D" id="3.10.610.10">
    <property type="entry name" value="GSPII I/J protein-like"/>
    <property type="match status" value="1"/>
</dbReference>
<evidence type="ECO:0000313" key="13">
    <source>
        <dbReference type="Proteomes" id="UP001168640"/>
    </source>
</evidence>
<protein>
    <recommendedName>
        <fullName evidence="3">Type II secretion system protein J</fullName>
    </recommendedName>
</protein>
<dbReference type="Proteomes" id="UP001168640">
    <property type="component" value="Unassembled WGS sequence"/>
</dbReference>
<evidence type="ECO:0000256" key="3">
    <source>
        <dbReference type="ARBA" id="ARBA00021539"/>
    </source>
</evidence>
<dbReference type="EMBL" id="JAUMIS010000002">
    <property type="protein sequence ID" value="MDO3722098.1"/>
    <property type="molecule type" value="Genomic_DNA"/>
</dbReference>
<evidence type="ECO:0000256" key="8">
    <source>
        <dbReference type="ARBA" id="ARBA00022989"/>
    </source>
</evidence>
<dbReference type="NCBIfam" id="TIGR02532">
    <property type="entry name" value="IV_pilin_GFxxxE"/>
    <property type="match status" value="1"/>
</dbReference>
<proteinExistence type="inferred from homology"/>
<evidence type="ECO:0000256" key="7">
    <source>
        <dbReference type="ARBA" id="ARBA00022692"/>
    </source>
</evidence>
<dbReference type="InterPro" id="IPR045584">
    <property type="entry name" value="Pilin-like"/>
</dbReference>
<dbReference type="PANTHER" id="PTHR39583">
    <property type="entry name" value="TYPE II SECRETION SYSTEM PROTEIN J-RELATED"/>
    <property type="match status" value="1"/>
</dbReference>
<keyword evidence="9 11" id="KW-0472">Membrane</keyword>
<keyword evidence="13" id="KW-1185">Reference proteome</keyword>
<keyword evidence="6" id="KW-0997">Cell inner membrane</keyword>
<organism evidence="12 13">
    <name type="scientific">Marinobacter suaedae</name>
    <dbReference type="NCBI Taxonomy" id="3057675"/>
    <lineage>
        <taxon>Bacteria</taxon>
        <taxon>Pseudomonadati</taxon>
        <taxon>Pseudomonadota</taxon>
        <taxon>Gammaproteobacteria</taxon>
        <taxon>Pseudomonadales</taxon>
        <taxon>Marinobacteraceae</taxon>
        <taxon>Marinobacter</taxon>
    </lineage>
</organism>
<keyword evidence="7 11" id="KW-0812">Transmembrane</keyword>
<evidence type="ECO:0000256" key="11">
    <source>
        <dbReference type="SAM" id="Phobius"/>
    </source>
</evidence>
<dbReference type="SUPFAM" id="SSF54523">
    <property type="entry name" value="Pili subunits"/>
    <property type="match status" value="1"/>
</dbReference>
<comment type="caution">
    <text evidence="12">The sequence shown here is derived from an EMBL/GenBank/DDBJ whole genome shotgun (WGS) entry which is preliminary data.</text>
</comment>
<dbReference type="RefSeq" id="WP_223793667.1">
    <property type="nucleotide sequence ID" value="NZ_JAUMIS010000002.1"/>
</dbReference>
<evidence type="ECO:0000313" key="12">
    <source>
        <dbReference type="EMBL" id="MDO3722098.1"/>
    </source>
</evidence>
<dbReference type="Pfam" id="PF07963">
    <property type="entry name" value="N_methyl"/>
    <property type="match status" value="1"/>
</dbReference>
<dbReference type="Gene3D" id="2.10.70.20">
    <property type="entry name" value="gspk-gspi-gspj complex like domains"/>
    <property type="match status" value="1"/>
</dbReference>
<evidence type="ECO:0000256" key="4">
    <source>
        <dbReference type="ARBA" id="ARBA00022475"/>
    </source>
</evidence>
<dbReference type="InterPro" id="IPR010055">
    <property type="entry name" value="T2SS_protein-GspJ"/>
</dbReference>
<keyword evidence="8 11" id="KW-1133">Transmembrane helix</keyword>